<proteinExistence type="predicted"/>
<dbReference type="InterPro" id="IPR036890">
    <property type="entry name" value="HATPase_C_sf"/>
</dbReference>
<dbReference type="Pfam" id="PF00512">
    <property type="entry name" value="HisKA"/>
    <property type="match status" value="1"/>
</dbReference>
<reference evidence="20 21" key="1">
    <citation type="submission" date="2018-07" db="EMBL/GenBank/DDBJ databases">
        <title>Halomonas rutogse sp. nov., isolated from Lake TangqianCo on Tibetan Plateau.</title>
        <authorList>
            <person name="Lu H."/>
            <person name="Xing P."/>
            <person name="Wu Q."/>
        </authorList>
    </citation>
    <scope>NUCLEOTIDE SEQUENCE [LARGE SCALE GENOMIC DNA]</scope>
    <source>
        <strain evidence="20 21">TQ8S</strain>
    </source>
</reference>
<evidence type="ECO:0000259" key="19">
    <source>
        <dbReference type="PROSITE" id="PS50894"/>
    </source>
</evidence>
<keyword evidence="10" id="KW-0547">Nucleotide-binding</keyword>
<feature type="domain" description="Response regulatory" evidence="18">
    <location>
        <begin position="487"/>
        <end position="604"/>
    </location>
</feature>
<evidence type="ECO:0000256" key="16">
    <source>
        <dbReference type="SAM" id="Phobius"/>
    </source>
</evidence>
<evidence type="ECO:0000256" key="14">
    <source>
        <dbReference type="PROSITE-ProRule" id="PRU00110"/>
    </source>
</evidence>
<dbReference type="Gene3D" id="1.10.287.130">
    <property type="match status" value="1"/>
</dbReference>
<dbReference type="FunFam" id="3.30.565.10:FF:000010">
    <property type="entry name" value="Sensor histidine kinase RcsC"/>
    <property type="match status" value="1"/>
</dbReference>
<keyword evidence="4" id="KW-1003">Cell membrane</keyword>
<keyword evidence="10" id="KW-0067">ATP-binding</keyword>
<keyword evidence="6 15" id="KW-0597">Phosphoprotein</keyword>
<dbReference type="Gene3D" id="1.20.120.160">
    <property type="entry name" value="HPT domain"/>
    <property type="match status" value="1"/>
</dbReference>
<dbReference type="CDD" id="cd00082">
    <property type="entry name" value="HisKA"/>
    <property type="match status" value="1"/>
</dbReference>
<dbReference type="Pfam" id="PF02518">
    <property type="entry name" value="HATPase_c"/>
    <property type="match status" value="1"/>
</dbReference>
<feature type="modified residue" description="4-aspartylphosphate" evidence="15">
    <location>
        <position position="536"/>
    </location>
</feature>
<dbReference type="GO" id="GO:0000155">
    <property type="term" value="F:phosphorelay sensor kinase activity"/>
    <property type="evidence" value="ECO:0007669"/>
    <property type="project" value="InterPro"/>
</dbReference>
<keyword evidence="9" id="KW-0418">Kinase</keyword>
<keyword evidence="12" id="KW-0902">Two-component regulatory system</keyword>
<dbReference type="Pfam" id="PF00072">
    <property type="entry name" value="Response_reg"/>
    <property type="match status" value="1"/>
</dbReference>
<dbReference type="InterPro" id="IPR036641">
    <property type="entry name" value="HPT_dom_sf"/>
</dbReference>
<evidence type="ECO:0000256" key="10">
    <source>
        <dbReference type="ARBA" id="ARBA00022840"/>
    </source>
</evidence>
<evidence type="ECO:0000256" key="8">
    <source>
        <dbReference type="ARBA" id="ARBA00022692"/>
    </source>
</evidence>
<evidence type="ECO:0000259" key="17">
    <source>
        <dbReference type="PROSITE" id="PS50109"/>
    </source>
</evidence>
<dbReference type="PROSITE" id="PS50110">
    <property type="entry name" value="RESPONSE_REGULATORY"/>
    <property type="match status" value="1"/>
</dbReference>
<feature type="domain" description="HPt" evidence="19">
    <location>
        <begin position="650"/>
        <end position="748"/>
    </location>
</feature>
<keyword evidence="8 16" id="KW-0812">Transmembrane</keyword>
<evidence type="ECO:0000256" key="12">
    <source>
        <dbReference type="ARBA" id="ARBA00023012"/>
    </source>
</evidence>
<evidence type="ECO:0000259" key="18">
    <source>
        <dbReference type="PROSITE" id="PS50110"/>
    </source>
</evidence>
<dbReference type="InterPro" id="IPR005467">
    <property type="entry name" value="His_kinase_dom"/>
</dbReference>
<evidence type="ECO:0000256" key="4">
    <source>
        <dbReference type="ARBA" id="ARBA00022475"/>
    </source>
</evidence>
<dbReference type="CDD" id="cd16922">
    <property type="entry name" value="HATPase_EvgS-ArcB-TorS-like"/>
    <property type="match status" value="1"/>
</dbReference>
<evidence type="ECO:0000313" key="21">
    <source>
        <dbReference type="Proteomes" id="UP000253204"/>
    </source>
</evidence>
<evidence type="ECO:0000256" key="6">
    <source>
        <dbReference type="ARBA" id="ARBA00022553"/>
    </source>
</evidence>
<accession>A0A368U3Z8</accession>
<evidence type="ECO:0000256" key="5">
    <source>
        <dbReference type="ARBA" id="ARBA00022519"/>
    </source>
</evidence>
<dbReference type="CDD" id="cd17546">
    <property type="entry name" value="REC_hyHK_CKI1_RcsC-like"/>
    <property type="match status" value="1"/>
</dbReference>
<dbReference type="SUPFAM" id="SSF55874">
    <property type="entry name" value="ATPase domain of HSP90 chaperone/DNA topoisomerase II/histidine kinase"/>
    <property type="match status" value="1"/>
</dbReference>
<feature type="domain" description="Histidine kinase" evidence="17">
    <location>
        <begin position="250"/>
        <end position="466"/>
    </location>
</feature>
<dbReference type="SUPFAM" id="SSF47226">
    <property type="entry name" value="Histidine-containing phosphotransfer domain, HPT domain"/>
    <property type="match status" value="1"/>
</dbReference>
<dbReference type="OrthoDB" id="9797243at2"/>
<protein>
    <recommendedName>
        <fullName evidence="3">histidine kinase</fullName>
        <ecNumber evidence="3">2.7.13.3</ecNumber>
    </recommendedName>
</protein>
<dbReference type="InterPro" id="IPR004358">
    <property type="entry name" value="Sig_transdc_His_kin-like_C"/>
</dbReference>
<dbReference type="AlphaFoldDB" id="A0A368U3Z8"/>
<dbReference type="PANTHER" id="PTHR43047:SF64">
    <property type="entry name" value="HISTIDINE KINASE CONTAINING CHEY-HOMOLOGOUS RECEIVER DOMAIN AND PAS DOMAIN-RELATED"/>
    <property type="match status" value="1"/>
</dbReference>
<dbReference type="InterPro" id="IPR003661">
    <property type="entry name" value="HisK_dim/P_dom"/>
</dbReference>
<dbReference type="EMBL" id="QPIJ01000023">
    <property type="protein sequence ID" value="RCV90822.1"/>
    <property type="molecule type" value="Genomic_DNA"/>
</dbReference>
<gene>
    <name evidence="20" type="ORF">DU506_10940</name>
</gene>
<dbReference type="Gene3D" id="3.30.565.10">
    <property type="entry name" value="Histidine kinase-like ATPase, C-terminal domain"/>
    <property type="match status" value="1"/>
</dbReference>
<dbReference type="Gene3D" id="3.40.50.2300">
    <property type="match status" value="1"/>
</dbReference>
<sequence length="755" mass="82745">MSIKRSPMSAPQVLRYPRRLKGVAIIAVMLFAAALVVASLVAWRQDGLTRSLREDTAWVAYKLDRDTVQLLNHLLGTLPAPIEESQRQELSLRFELLYSRINLLTGGEISELLQSIPAGQQLIPQIQQALDALDPLIVPAASFETPHLRELEARIKALAQLTERFVIAINGHLAKAATQARNQLNVLYSLLLSLIMAMSLAALLVVIFLVREMRESTAARREQELLSHQLKVTAHQAQAASRAKSDFLAIVSHEVRTPLNGVIGMSELLLAPVKSENVRDYAYTIHESANQLLELINEILDFSKIEAGHLTLEAVPTQIKPLVESVAALFKPKAQAKGVALKVTFDTELPEWILMDAGRLRQILLNLIANAIKFTKHGSIQVSVFARAGDLYLSVSDTGCGLTSLQQARLFEPFQQADNSVTRRYGGTGLGLAICKRLVVAMQGQIDVESTPGQGSEFWLKLPLVKAEPQRLPDALIPAQQHFNGVTLLLVEDNPVNQKVAVGMLEHLGCKVICAGTGGEALSCVKNQQVALIFMDIQLPDMDGLEITRQLREQTGWLKEVPIVAMTAGGYDDDRARCLAAGMSGYITKPLSLTVLDELLSRQLEPPLSPTQRLCWHDPANLAPLLDTAILENLSAMLGVGGVVQLVELHHQHINYYLADLMALSETEITAGNHAAEAPSNRVSPLREIGRLAHQLRGESASLGGARLARQAKDVELLAQEENQFQIDAALQQLFETAERTLAAMEAWRNVQVSG</sequence>
<dbReference type="InterPro" id="IPR036097">
    <property type="entry name" value="HisK_dim/P_sf"/>
</dbReference>
<feature type="transmembrane region" description="Helical" evidence="16">
    <location>
        <begin position="186"/>
        <end position="210"/>
    </location>
</feature>
<dbReference type="EC" id="2.7.13.3" evidence="3"/>
<evidence type="ECO:0000256" key="13">
    <source>
        <dbReference type="ARBA" id="ARBA00023136"/>
    </source>
</evidence>
<organism evidence="20 21">
    <name type="scientific">Vreelandella rituensis</name>
    <dbReference type="NCBI Taxonomy" id="2282306"/>
    <lineage>
        <taxon>Bacteria</taxon>
        <taxon>Pseudomonadati</taxon>
        <taxon>Pseudomonadota</taxon>
        <taxon>Gammaproteobacteria</taxon>
        <taxon>Oceanospirillales</taxon>
        <taxon>Halomonadaceae</taxon>
        <taxon>Vreelandella</taxon>
    </lineage>
</organism>
<keyword evidence="13 16" id="KW-0472">Membrane</keyword>
<keyword evidence="21" id="KW-1185">Reference proteome</keyword>
<dbReference type="Proteomes" id="UP000253204">
    <property type="component" value="Unassembled WGS sequence"/>
</dbReference>
<comment type="catalytic activity">
    <reaction evidence="1">
        <text>ATP + protein L-histidine = ADP + protein N-phospho-L-histidine.</text>
        <dbReference type="EC" id="2.7.13.3"/>
    </reaction>
</comment>
<dbReference type="InterPro" id="IPR001789">
    <property type="entry name" value="Sig_transdc_resp-reg_receiver"/>
</dbReference>
<name>A0A368U3Z8_9GAMM</name>
<keyword evidence="5" id="KW-0997">Cell inner membrane</keyword>
<evidence type="ECO:0000256" key="11">
    <source>
        <dbReference type="ARBA" id="ARBA00022989"/>
    </source>
</evidence>
<dbReference type="SMART" id="SM00448">
    <property type="entry name" value="REC"/>
    <property type="match status" value="1"/>
</dbReference>
<comment type="caution">
    <text evidence="20">The sequence shown here is derived from an EMBL/GenBank/DDBJ whole genome shotgun (WGS) entry which is preliminary data.</text>
</comment>
<keyword evidence="7" id="KW-0808">Transferase</keyword>
<feature type="modified residue" description="Phosphohistidine" evidence="14">
    <location>
        <position position="694"/>
    </location>
</feature>
<feature type="transmembrane region" description="Helical" evidence="16">
    <location>
        <begin position="20"/>
        <end position="43"/>
    </location>
</feature>
<dbReference type="PRINTS" id="PR00344">
    <property type="entry name" value="BCTRLSENSOR"/>
</dbReference>
<dbReference type="InterPro" id="IPR008207">
    <property type="entry name" value="Sig_transdc_His_kin_Hpt_dom"/>
</dbReference>
<evidence type="ECO:0000256" key="15">
    <source>
        <dbReference type="PROSITE-ProRule" id="PRU00169"/>
    </source>
</evidence>
<dbReference type="SUPFAM" id="SSF52172">
    <property type="entry name" value="CheY-like"/>
    <property type="match status" value="1"/>
</dbReference>
<dbReference type="SMART" id="SM00388">
    <property type="entry name" value="HisKA"/>
    <property type="match status" value="1"/>
</dbReference>
<dbReference type="PROSITE" id="PS50894">
    <property type="entry name" value="HPT"/>
    <property type="match status" value="1"/>
</dbReference>
<evidence type="ECO:0000313" key="20">
    <source>
        <dbReference type="EMBL" id="RCV90822.1"/>
    </source>
</evidence>
<dbReference type="InterPro" id="IPR011006">
    <property type="entry name" value="CheY-like_superfamily"/>
</dbReference>
<evidence type="ECO:0000256" key="9">
    <source>
        <dbReference type="ARBA" id="ARBA00022777"/>
    </source>
</evidence>
<dbReference type="GO" id="GO:0005886">
    <property type="term" value="C:plasma membrane"/>
    <property type="evidence" value="ECO:0007669"/>
    <property type="project" value="UniProtKB-SubCell"/>
</dbReference>
<evidence type="ECO:0000256" key="2">
    <source>
        <dbReference type="ARBA" id="ARBA00004429"/>
    </source>
</evidence>
<evidence type="ECO:0000256" key="1">
    <source>
        <dbReference type="ARBA" id="ARBA00000085"/>
    </source>
</evidence>
<dbReference type="SMART" id="SM00387">
    <property type="entry name" value="HATPase_c"/>
    <property type="match status" value="1"/>
</dbReference>
<evidence type="ECO:0000256" key="7">
    <source>
        <dbReference type="ARBA" id="ARBA00022679"/>
    </source>
</evidence>
<dbReference type="PANTHER" id="PTHR43047">
    <property type="entry name" value="TWO-COMPONENT HISTIDINE PROTEIN KINASE"/>
    <property type="match status" value="1"/>
</dbReference>
<evidence type="ECO:0000256" key="3">
    <source>
        <dbReference type="ARBA" id="ARBA00012438"/>
    </source>
</evidence>
<comment type="subcellular location">
    <subcellularLocation>
        <location evidence="2">Cell inner membrane</location>
        <topology evidence="2">Multi-pass membrane protein</topology>
    </subcellularLocation>
</comment>
<keyword evidence="11 16" id="KW-1133">Transmembrane helix</keyword>
<dbReference type="InterPro" id="IPR003594">
    <property type="entry name" value="HATPase_dom"/>
</dbReference>
<dbReference type="SUPFAM" id="SSF47384">
    <property type="entry name" value="Homodimeric domain of signal transducing histidine kinase"/>
    <property type="match status" value="1"/>
</dbReference>
<dbReference type="PROSITE" id="PS50109">
    <property type="entry name" value="HIS_KIN"/>
    <property type="match status" value="1"/>
</dbReference>